<dbReference type="Proteomes" id="UP000289323">
    <property type="component" value="Unassembled WGS sequence"/>
</dbReference>
<name>A0A3S4B2Y7_9PEZI</name>
<evidence type="ECO:0000313" key="3">
    <source>
        <dbReference type="Proteomes" id="UP000289323"/>
    </source>
</evidence>
<reference evidence="2 3" key="1">
    <citation type="submission" date="2018-04" db="EMBL/GenBank/DDBJ databases">
        <authorList>
            <person name="Huttner S."/>
            <person name="Dainat J."/>
        </authorList>
    </citation>
    <scope>NUCLEOTIDE SEQUENCE [LARGE SCALE GENOMIC DNA]</scope>
</reference>
<evidence type="ECO:0000313" key="2">
    <source>
        <dbReference type="EMBL" id="SPQ20327.1"/>
    </source>
</evidence>
<dbReference type="EMBL" id="OUUZ01000003">
    <property type="protein sequence ID" value="SPQ20327.1"/>
    <property type="molecule type" value="Genomic_DNA"/>
</dbReference>
<proteinExistence type="predicted"/>
<feature type="region of interest" description="Disordered" evidence="1">
    <location>
        <begin position="97"/>
        <end position="118"/>
    </location>
</feature>
<organism evidence="2 3">
    <name type="scientific">Thermothielavioides terrestris</name>
    <dbReference type="NCBI Taxonomy" id="2587410"/>
    <lineage>
        <taxon>Eukaryota</taxon>
        <taxon>Fungi</taxon>
        <taxon>Dikarya</taxon>
        <taxon>Ascomycota</taxon>
        <taxon>Pezizomycotina</taxon>
        <taxon>Sordariomycetes</taxon>
        <taxon>Sordariomycetidae</taxon>
        <taxon>Sordariales</taxon>
        <taxon>Chaetomiaceae</taxon>
        <taxon>Thermothielavioides</taxon>
    </lineage>
</organism>
<feature type="region of interest" description="Disordered" evidence="1">
    <location>
        <begin position="1"/>
        <end position="54"/>
    </location>
</feature>
<protein>
    <submittedName>
        <fullName evidence="2">F57856bb-9b28-46f0-849b-2c1d7b139a24</fullName>
    </submittedName>
</protein>
<evidence type="ECO:0000256" key="1">
    <source>
        <dbReference type="SAM" id="MobiDB-lite"/>
    </source>
</evidence>
<dbReference type="AlphaFoldDB" id="A0A3S4B2Y7"/>
<sequence>MAGRFLSDVEASRGSRLPWSASSDAVGNADNRITKQEADANPNEPSTSSRLHVPDAARCPSFAFGKRESIPQPNIVPYSMEKATGRSRIIPKAVNAGDRVKNQSQSSDAALPKTGSLEKMGKKYKTLDCATP</sequence>
<accession>A0A3S4B2Y7</accession>
<gene>
    <name evidence="2" type="ORF">TT172_LOCUS2746</name>
</gene>
<feature type="non-terminal residue" evidence="2">
    <location>
        <position position="132"/>
    </location>
</feature>